<dbReference type="InterPro" id="IPR028325">
    <property type="entry name" value="VG_K_chnl"/>
</dbReference>
<keyword evidence="7" id="KW-0407">Ion channel</keyword>
<dbReference type="PRINTS" id="PR00169">
    <property type="entry name" value="KCHANNEL"/>
</dbReference>
<protein>
    <submittedName>
        <fullName evidence="10">Ion transporter</fullName>
    </submittedName>
</protein>
<feature type="transmembrane region" description="Helical" evidence="8">
    <location>
        <begin position="192"/>
        <end position="210"/>
    </location>
</feature>
<feature type="transmembrane region" description="Helical" evidence="8">
    <location>
        <begin position="21"/>
        <end position="39"/>
    </location>
</feature>
<comment type="subcellular location">
    <subcellularLocation>
        <location evidence="1">Membrane</location>
        <topology evidence="1">Multi-pass membrane protein</topology>
    </subcellularLocation>
</comment>
<evidence type="ECO:0000256" key="4">
    <source>
        <dbReference type="ARBA" id="ARBA00022989"/>
    </source>
</evidence>
<dbReference type="InterPro" id="IPR027359">
    <property type="entry name" value="Volt_channel_dom_sf"/>
</dbReference>
<dbReference type="Proteomes" id="UP000477911">
    <property type="component" value="Unassembled WGS sequence"/>
</dbReference>
<keyword evidence="2" id="KW-0813">Transport</keyword>
<evidence type="ECO:0000256" key="5">
    <source>
        <dbReference type="ARBA" id="ARBA00023065"/>
    </source>
</evidence>
<evidence type="ECO:0000256" key="2">
    <source>
        <dbReference type="ARBA" id="ARBA00022448"/>
    </source>
</evidence>
<feature type="transmembrane region" description="Helical" evidence="8">
    <location>
        <begin position="79"/>
        <end position="102"/>
    </location>
</feature>
<evidence type="ECO:0000256" key="8">
    <source>
        <dbReference type="SAM" id="Phobius"/>
    </source>
</evidence>
<organism evidence="10 11">
    <name type="scientific">Pseudooceanicola albus</name>
    <dbReference type="NCBI Taxonomy" id="2692189"/>
    <lineage>
        <taxon>Bacteria</taxon>
        <taxon>Pseudomonadati</taxon>
        <taxon>Pseudomonadota</taxon>
        <taxon>Alphaproteobacteria</taxon>
        <taxon>Rhodobacterales</taxon>
        <taxon>Paracoccaceae</taxon>
        <taxon>Pseudooceanicola</taxon>
    </lineage>
</organism>
<proteinExistence type="predicted"/>
<dbReference type="EMBL" id="WUMU01000010">
    <property type="protein sequence ID" value="MXN18263.1"/>
    <property type="molecule type" value="Genomic_DNA"/>
</dbReference>
<dbReference type="Gene3D" id="1.20.120.350">
    <property type="entry name" value="Voltage-gated potassium channels. Chain C"/>
    <property type="match status" value="1"/>
</dbReference>
<feature type="domain" description="Potassium channel" evidence="9">
    <location>
        <begin position="143"/>
        <end position="215"/>
    </location>
</feature>
<evidence type="ECO:0000256" key="7">
    <source>
        <dbReference type="ARBA" id="ARBA00023303"/>
    </source>
</evidence>
<dbReference type="Pfam" id="PF07885">
    <property type="entry name" value="Ion_trans_2"/>
    <property type="match status" value="1"/>
</dbReference>
<dbReference type="GO" id="GO:0008076">
    <property type="term" value="C:voltage-gated potassium channel complex"/>
    <property type="evidence" value="ECO:0007669"/>
    <property type="project" value="InterPro"/>
</dbReference>
<keyword evidence="11" id="KW-1185">Reference proteome</keyword>
<keyword evidence="5" id="KW-0406">Ion transport</keyword>
<dbReference type="Gene3D" id="1.10.287.70">
    <property type="match status" value="1"/>
</dbReference>
<dbReference type="RefSeq" id="WP_160894393.1">
    <property type="nucleotide sequence ID" value="NZ_WUMU01000010.1"/>
</dbReference>
<feature type="transmembrane region" description="Helical" evidence="8">
    <location>
        <begin position="165"/>
        <end position="186"/>
    </location>
</feature>
<evidence type="ECO:0000313" key="11">
    <source>
        <dbReference type="Proteomes" id="UP000477911"/>
    </source>
</evidence>
<dbReference type="GO" id="GO:0005249">
    <property type="term" value="F:voltage-gated potassium channel activity"/>
    <property type="evidence" value="ECO:0007669"/>
    <property type="project" value="InterPro"/>
</dbReference>
<sequence>MRKTLHALYEGDTVRGHRFRYALLAFDLATVLFVIVTSFFPRAPWMETADLVLGLLILADVLARFAIEPRRLRFLIRPATLADLVSILSFLAPVTGDALGFLRVLRTLRLLRSYQLLARLRQDFRFFRENEDVIQATVNLGVFLFIMTGLIYATQERVNPDIRNYADALYFTVTTLTTTGFGDITLKGSGGHLLSVAVMIFGVTLFLRLVQVVIRPVKVREECEVCGLVLHDADAVHCKHCGATLHIRTEGTS</sequence>
<evidence type="ECO:0000259" key="9">
    <source>
        <dbReference type="Pfam" id="PF07885"/>
    </source>
</evidence>
<keyword evidence="4 8" id="KW-1133">Transmembrane helix</keyword>
<dbReference type="GO" id="GO:0001508">
    <property type="term" value="P:action potential"/>
    <property type="evidence" value="ECO:0007669"/>
    <property type="project" value="TreeGrafter"/>
</dbReference>
<reference evidence="10 11" key="1">
    <citation type="submission" date="2019-12" db="EMBL/GenBank/DDBJ databases">
        <authorList>
            <person name="Li M."/>
        </authorList>
    </citation>
    <scope>NUCLEOTIDE SEQUENCE [LARGE SCALE GENOMIC DNA]</scope>
    <source>
        <strain evidence="10 11">GBMRC 2024</strain>
    </source>
</reference>
<evidence type="ECO:0000256" key="6">
    <source>
        <dbReference type="ARBA" id="ARBA00023136"/>
    </source>
</evidence>
<comment type="caution">
    <text evidence="10">The sequence shown here is derived from an EMBL/GenBank/DDBJ whole genome shotgun (WGS) entry which is preliminary data.</text>
</comment>
<feature type="transmembrane region" description="Helical" evidence="8">
    <location>
        <begin position="51"/>
        <end position="67"/>
    </location>
</feature>
<evidence type="ECO:0000256" key="3">
    <source>
        <dbReference type="ARBA" id="ARBA00022692"/>
    </source>
</evidence>
<dbReference type="PANTHER" id="PTHR11537">
    <property type="entry name" value="VOLTAGE-GATED POTASSIUM CHANNEL"/>
    <property type="match status" value="1"/>
</dbReference>
<accession>A0A6L7G6G4</accession>
<dbReference type="PANTHER" id="PTHR11537:SF254">
    <property type="entry name" value="POTASSIUM VOLTAGE-GATED CHANNEL PROTEIN SHAB"/>
    <property type="match status" value="1"/>
</dbReference>
<dbReference type="AlphaFoldDB" id="A0A6L7G6G4"/>
<feature type="transmembrane region" description="Helical" evidence="8">
    <location>
        <begin position="133"/>
        <end position="153"/>
    </location>
</feature>
<evidence type="ECO:0000313" key="10">
    <source>
        <dbReference type="EMBL" id="MXN18263.1"/>
    </source>
</evidence>
<gene>
    <name evidence="10" type="ORF">GR170_10480</name>
</gene>
<dbReference type="InterPro" id="IPR013099">
    <property type="entry name" value="K_chnl_dom"/>
</dbReference>
<keyword evidence="6 8" id="KW-0472">Membrane</keyword>
<keyword evidence="3 8" id="KW-0812">Transmembrane</keyword>
<dbReference type="SUPFAM" id="SSF81324">
    <property type="entry name" value="Voltage-gated potassium channels"/>
    <property type="match status" value="1"/>
</dbReference>
<evidence type="ECO:0000256" key="1">
    <source>
        <dbReference type="ARBA" id="ARBA00004141"/>
    </source>
</evidence>
<name>A0A6L7G6G4_9RHOB</name>